<evidence type="ECO:0000313" key="3">
    <source>
        <dbReference type="Proteomes" id="UP000823661"/>
    </source>
</evidence>
<dbReference type="Pfam" id="PF14322">
    <property type="entry name" value="SusD-like_3"/>
    <property type="match status" value="1"/>
</dbReference>
<accession>A0A9D9ETZ9</accession>
<reference evidence="2" key="1">
    <citation type="submission" date="2020-10" db="EMBL/GenBank/DDBJ databases">
        <authorList>
            <person name="Gilroy R."/>
        </authorList>
    </citation>
    <scope>NUCLEOTIDE SEQUENCE</scope>
    <source>
        <strain evidence="2">B1-20833</strain>
    </source>
</reference>
<dbReference type="SUPFAM" id="SSF48452">
    <property type="entry name" value="TPR-like"/>
    <property type="match status" value="1"/>
</dbReference>
<protein>
    <submittedName>
        <fullName evidence="2">RagB/SusD family nutrient uptake outer membrane protein</fullName>
    </submittedName>
</protein>
<proteinExistence type="predicted"/>
<evidence type="ECO:0000259" key="1">
    <source>
        <dbReference type="Pfam" id="PF14322"/>
    </source>
</evidence>
<gene>
    <name evidence="2" type="ORF">IAC06_06710</name>
</gene>
<evidence type="ECO:0000313" key="2">
    <source>
        <dbReference type="EMBL" id="MBO8452557.1"/>
    </source>
</evidence>
<reference evidence="2" key="2">
    <citation type="journal article" date="2021" name="PeerJ">
        <title>Extensive microbial diversity within the chicken gut microbiome revealed by metagenomics and culture.</title>
        <authorList>
            <person name="Gilroy R."/>
            <person name="Ravi A."/>
            <person name="Getino M."/>
            <person name="Pursley I."/>
            <person name="Horton D.L."/>
            <person name="Alikhan N.F."/>
            <person name="Baker D."/>
            <person name="Gharbi K."/>
            <person name="Hall N."/>
            <person name="Watson M."/>
            <person name="Adriaenssens E.M."/>
            <person name="Foster-Nyarko E."/>
            <person name="Jarju S."/>
            <person name="Secka A."/>
            <person name="Antonio M."/>
            <person name="Oren A."/>
            <person name="Chaudhuri R.R."/>
            <person name="La Ragione R."/>
            <person name="Hildebrand F."/>
            <person name="Pallen M.J."/>
        </authorList>
    </citation>
    <scope>NUCLEOTIDE SEQUENCE</scope>
    <source>
        <strain evidence="2">B1-20833</strain>
    </source>
</reference>
<organism evidence="2 3">
    <name type="scientific">Candidatus Cryptobacteroides intestinavium</name>
    <dbReference type="NCBI Taxonomy" id="2840766"/>
    <lineage>
        <taxon>Bacteria</taxon>
        <taxon>Pseudomonadati</taxon>
        <taxon>Bacteroidota</taxon>
        <taxon>Bacteroidia</taxon>
        <taxon>Bacteroidales</taxon>
        <taxon>Candidatus Cryptobacteroides</taxon>
    </lineage>
</organism>
<comment type="caution">
    <text evidence="2">The sequence shown here is derived from an EMBL/GenBank/DDBJ whole genome shotgun (WGS) entry which is preliminary data.</text>
</comment>
<dbReference type="Gene3D" id="1.25.40.390">
    <property type="match status" value="1"/>
</dbReference>
<dbReference type="InterPro" id="IPR033985">
    <property type="entry name" value="SusD-like_N"/>
</dbReference>
<sequence length="506" mass="56762">MKMINTIYRVALFSVSVLPVLSCNKFLDEMPDSRTELDTPEKISQILVSAYTDLLPVTLQELRSDNVVDYGNNIDVYQAIFDQVYRCTDVTGESFDSPTELWNRAYNSIASANHALQAIEDMGNPESLNPQKGEALLCRAYGHFIIVNTFCQAYNAESSETDLGIPYVTEPETTVYVDYTRGSVANVYARIAEDIEAGYPLIDDTAYDQVKWHFNSAAAAAFAAQFYLYYGDYEKSIDYATAAIGDDPTGVFRNWSLYTGTSSDEYANTFASAEEAANFMLQSSNSLYARYMFGRYIVTQQHLENNIFSMTPWGHISNTDYGVTYYTMSRSYFSPKFNEYFIYSDIVVGIGQPYIVYVVFSAEKTMIDRAEANVLAGNYEAAVRDLNYFYASLGLTGSCTLEQISDFYADPESEDDDLYNILTLAPKGMTLTEGTEVNMIRACLHARRIMTVHEGTRLQDLKRYGVAYTHEIDGEAPVNLQPYDPRLAVQLPNAVVSAGLEPNPTE</sequence>
<name>A0A9D9ETZ9_9BACT</name>
<dbReference type="AlphaFoldDB" id="A0A9D9ETZ9"/>
<dbReference type="Proteomes" id="UP000823661">
    <property type="component" value="Unassembled WGS sequence"/>
</dbReference>
<feature type="domain" description="SusD-like N-terminal" evidence="1">
    <location>
        <begin position="25"/>
        <end position="228"/>
    </location>
</feature>
<dbReference type="EMBL" id="JADIMI010000066">
    <property type="protein sequence ID" value="MBO8452557.1"/>
    <property type="molecule type" value="Genomic_DNA"/>
</dbReference>
<dbReference type="InterPro" id="IPR011990">
    <property type="entry name" value="TPR-like_helical_dom_sf"/>
</dbReference>